<evidence type="ECO:0000313" key="2">
    <source>
        <dbReference type="EMBL" id="PMD55124.1"/>
    </source>
</evidence>
<gene>
    <name evidence="2" type="ORF">K444DRAFT_633978</name>
</gene>
<dbReference type="AlphaFoldDB" id="A0A2J6SWG9"/>
<dbReference type="InParanoid" id="A0A2J6SWG9"/>
<organism evidence="2 3">
    <name type="scientific">Hyaloscypha bicolor E</name>
    <dbReference type="NCBI Taxonomy" id="1095630"/>
    <lineage>
        <taxon>Eukaryota</taxon>
        <taxon>Fungi</taxon>
        <taxon>Dikarya</taxon>
        <taxon>Ascomycota</taxon>
        <taxon>Pezizomycotina</taxon>
        <taxon>Leotiomycetes</taxon>
        <taxon>Helotiales</taxon>
        <taxon>Hyaloscyphaceae</taxon>
        <taxon>Hyaloscypha</taxon>
        <taxon>Hyaloscypha bicolor</taxon>
    </lineage>
</organism>
<dbReference type="GeneID" id="36591758"/>
<keyword evidence="1" id="KW-1133">Transmembrane helix</keyword>
<dbReference type="EMBL" id="KZ613856">
    <property type="protein sequence ID" value="PMD55124.1"/>
    <property type="molecule type" value="Genomic_DNA"/>
</dbReference>
<dbReference type="RefSeq" id="XP_024732028.1">
    <property type="nucleotide sequence ID" value="XM_024883681.1"/>
</dbReference>
<keyword evidence="1" id="KW-0812">Transmembrane</keyword>
<dbReference type="STRING" id="1095630.A0A2J6SWG9"/>
<sequence length="537" mass="59372">MSHNIAAREGGWLLSQRGRCRCIVDPVPRDAKAREPTSWFTLTASVAPLLTPSSNLSDLPVKWGISKQDVDVGEQDLYTKSKDGRFSCQLENSRFFGLLITSAISSILVVAEQQNWVLSPSLYNFVDNNRASTQIVVQLLSNAFAFFQVTMLCTLVNRATRLRFNRTKASLNNLQFWSHLCTPSIIWRLPLEYLLPLLLFMGITVIPSTLWAGALSLVTLFKTRTFGIMIPSYDNTSLIHEYPSESENAAQVSEARNSKGVFSYNVGVTMEGALLSTASSATTVDRSPRKHVKLDNSGLAYIGTLPNSNGVGERSTYIGRDDAPSIVATGVAAAQANVFGRLHPNTVQYHLRCQSKTYHCSSSIKQLKYELRRQSCPCLDPPIGAHLKRPNKSFQSLLGDSFMSSIKNYNISQGNSSTPLTEATFTPARGTYSVSAMLDDILVGAQPMVGNQSTVTEAVVTSMELKIGQRVYIYAVFAFNLVVVIIAFEEAIRTMFWRELGKWNYMDIEAVIMSSWNGSRNIAETFSNKALENGKEG</sequence>
<proteinExistence type="predicted"/>
<dbReference type="OrthoDB" id="529273at2759"/>
<protein>
    <submittedName>
        <fullName evidence="2">Uncharacterized protein</fullName>
    </submittedName>
</protein>
<feature type="transmembrane region" description="Helical" evidence="1">
    <location>
        <begin position="131"/>
        <end position="157"/>
    </location>
</feature>
<keyword evidence="1" id="KW-0472">Membrane</keyword>
<feature type="transmembrane region" description="Helical" evidence="1">
    <location>
        <begin position="95"/>
        <end position="111"/>
    </location>
</feature>
<evidence type="ECO:0000313" key="3">
    <source>
        <dbReference type="Proteomes" id="UP000235371"/>
    </source>
</evidence>
<name>A0A2J6SWG9_9HELO</name>
<feature type="transmembrane region" description="Helical" evidence="1">
    <location>
        <begin position="193"/>
        <end position="221"/>
    </location>
</feature>
<evidence type="ECO:0000256" key="1">
    <source>
        <dbReference type="SAM" id="Phobius"/>
    </source>
</evidence>
<keyword evidence="3" id="KW-1185">Reference proteome</keyword>
<reference evidence="2 3" key="1">
    <citation type="submission" date="2016-04" db="EMBL/GenBank/DDBJ databases">
        <title>A degradative enzymes factory behind the ericoid mycorrhizal symbiosis.</title>
        <authorList>
            <consortium name="DOE Joint Genome Institute"/>
            <person name="Martino E."/>
            <person name="Morin E."/>
            <person name="Grelet G."/>
            <person name="Kuo A."/>
            <person name="Kohler A."/>
            <person name="Daghino S."/>
            <person name="Barry K."/>
            <person name="Choi C."/>
            <person name="Cichocki N."/>
            <person name="Clum A."/>
            <person name="Copeland A."/>
            <person name="Hainaut M."/>
            <person name="Haridas S."/>
            <person name="Labutti K."/>
            <person name="Lindquist E."/>
            <person name="Lipzen A."/>
            <person name="Khouja H.-R."/>
            <person name="Murat C."/>
            <person name="Ohm R."/>
            <person name="Olson A."/>
            <person name="Spatafora J."/>
            <person name="Veneault-Fourrey C."/>
            <person name="Henrissat B."/>
            <person name="Grigoriev I."/>
            <person name="Martin F."/>
            <person name="Perotto S."/>
        </authorList>
    </citation>
    <scope>NUCLEOTIDE SEQUENCE [LARGE SCALE GENOMIC DNA]</scope>
    <source>
        <strain evidence="2 3">E</strain>
    </source>
</reference>
<feature type="transmembrane region" description="Helical" evidence="1">
    <location>
        <begin position="471"/>
        <end position="488"/>
    </location>
</feature>
<dbReference type="Proteomes" id="UP000235371">
    <property type="component" value="Unassembled WGS sequence"/>
</dbReference>
<accession>A0A2J6SWG9</accession>